<feature type="compositionally biased region" description="Basic and acidic residues" evidence="1">
    <location>
        <begin position="86"/>
        <end position="96"/>
    </location>
</feature>
<feature type="compositionally biased region" description="Basic and acidic residues" evidence="1">
    <location>
        <begin position="224"/>
        <end position="235"/>
    </location>
</feature>
<feature type="non-terminal residue" evidence="2">
    <location>
        <position position="1"/>
    </location>
</feature>
<feature type="compositionally biased region" description="Low complexity" evidence="1">
    <location>
        <begin position="28"/>
        <end position="41"/>
    </location>
</feature>
<feature type="compositionally biased region" description="Low complexity" evidence="1">
    <location>
        <begin position="167"/>
        <end position="181"/>
    </location>
</feature>
<feature type="compositionally biased region" description="Basic residues" evidence="1">
    <location>
        <begin position="152"/>
        <end position="165"/>
    </location>
</feature>
<dbReference type="EMBL" id="CADCWC010000087">
    <property type="protein sequence ID" value="CAA9525266.1"/>
    <property type="molecule type" value="Genomic_DNA"/>
</dbReference>
<feature type="compositionally biased region" description="Basic residues" evidence="1">
    <location>
        <begin position="1"/>
        <end position="11"/>
    </location>
</feature>
<organism evidence="2">
    <name type="scientific">uncultured Thermoleophilia bacterium</name>
    <dbReference type="NCBI Taxonomy" id="1497501"/>
    <lineage>
        <taxon>Bacteria</taxon>
        <taxon>Bacillati</taxon>
        <taxon>Actinomycetota</taxon>
        <taxon>Thermoleophilia</taxon>
        <taxon>environmental samples</taxon>
    </lineage>
</organism>
<reference evidence="2" key="1">
    <citation type="submission" date="2020-02" db="EMBL/GenBank/DDBJ databases">
        <authorList>
            <person name="Meier V. D."/>
        </authorList>
    </citation>
    <scope>NUCLEOTIDE SEQUENCE</scope>
    <source>
        <strain evidence="2">AVDCRST_MAG79</strain>
    </source>
</reference>
<feature type="compositionally biased region" description="Basic residues" evidence="1">
    <location>
        <begin position="75"/>
        <end position="85"/>
    </location>
</feature>
<sequence>DGRHGGGRRGRDRPGRATGRRRRRRGARPAARGADRPVAAGCRCRSLRPAQRRHRRGATAGARRLHATRSDRGPRRARGRGGRAARHGDDRPDARGAPRPGRRRPRARRAALLRTELRPDRRPHDPLRGRGGRAAAGLRGRRGARRDEARPAVRHRAPHRRRGRGGVRATAADPLAAAAGARGEPVGGLRRRGADAHHPSRHHEPRGLRARGAARHPACPGPSRRADGRPRRAAL</sequence>
<feature type="compositionally biased region" description="Basic residues" evidence="1">
    <location>
        <begin position="199"/>
        <end position="214"/>
    </location>
</feature>
<dbReference type="EC" id="1.17.1.8" evidence="2"/>
<feature type="compositionally biased region" description="Basic residues" evidence="1">
    <location>
        <begin position="100"/>
        <end position="111"/>
    </location>
</feature>
<name>A0A6J4TL70_9ACTN</name>
<evidence type="ECO:0000256" key="1">
    <source>
        <dbReference type="SAM" id="MobiDB-lite"/>
    </source>
</evidence>
<evidence type="ECO:0000313" key="2">
    <source>
        <dbReference type="EMBL" id="CAA9525266.1"/>
    </source>
</evidence>
<feature type="region of interest" description="Disordered" evidence="1">
    <location>
        <begin position="1"/>
        <end position="235"/>
    </location>
</feature>
<gene>
    <name evidence="2" type="ORF">AVDCRST_MAG79-470</name>
</gene>
<keyword evidence="2" id="KW-0560">Oxidoreductase</keyword>
<proteinExistence type="predicted"/>
<accession>A0A6J4TL70</accession>
<feature type="compositionally biased region" description="Basic residues" evidence="1">
    <location>
        <begin position="50"/>
        <end position="67"/>
    </location>
</feature>
<dbReference type="AlphaFoldDB" id="A0A6J4TL70"/>
<feature type="compositionally biased region" description="Basic and acidic residues" evidence="1">
    <location>
        <begin position="115"/>
        <end position="128"/>
    </location>
</feature>
<feature type="non-terminal residue" evidence="2">
    <location>
        <position position="235"/>
    </location>
</feature>
<protein>
    <submittedName>
        <fullName evidence="2">4-hydroxy-tetrahydrodipicolinate reductase</fullName>
        <ecNumber evidence="2">1.17.1.8</ecNumber>
    </submittedName>
</protein>
<dbReference type="GO" id="GO:0008839">
    <property type="term" value="F:4-hydroxy-tetrahydrodipicolinate reductase"/>
    <property type="evidence" value="ECO:0007669"/>
    <property type="project" value="UniProtKB-EC"/>
</dbReference>
<feature type="compositionally biased region" description="Basic residues" evidence="1">
    <location>
        <begin position="18"/>
        <end position="27"/>
    </location>
</feature>